<dbReference type="AlphaFoldDB" id="A0A5P8VWG9"/>
<dbReference type="EMBL" id="CP045226">
    <property type="protein sequence ID" value="QFS44730.1"/>
    <property type="molecule type" value="Genomic_DNA"/>
</dbReference>
<sequence>MSKPLLHLDADTSIKALHLALLNQGHDITRTPTDWMPLDATDETQLLGATAKGRCIFTFNIRDFLVLAQSYPNHNGIILAAQNSWNLSSLIAALNCLLVETQAADWIGQVRWLNQWQR</sequence>
<name>A0A5P8VWG9_9NOSO</name>
<keyword evidence="3" id="KW-1185">Reference proteome</keyword>
<dbReference type="Pfam" id="PF18480">
    <property type="entry name" value="DUF5615"/>
    <property type="match status" value="1"/>
</dbReference>
<evidence type="ECO:0000259" key="1">
    <source>
        <dbReference type="Pfam" id="PF18480"/>
    </source>
</evidence>
<proteinExistence type="predicted"/>
<evidence type="ECO:0000313" key="3">
    <source>
        <dbReference type="Proteomes" id="UP000326678"/>
    </source>
</evidence>
<evidence type="ECO:0000313" key="2">
    <source>
        <dbReference type="EMBL" id="QFS44730.1"/>
    </source>
</evidence>
<feature type="domain" description="DUF5615" evidence="1">
    <location>
        <begin position="9"/>
        <end position="108"/>
    </location>
</feature>
<protein>
    <recommendedName>
        <fullName evidence="1">DUF5615 domain-containing protein</fullName>
    </recommendedName>
</protein>
<dbReference type="Proteomes" id="UP000326678">
    <property type="component" value="Chromosome Gxm1"/>
</dbReference>
<dbReference type="KEGG" id="nsh:GXM_02205"/>
<gene>
    <name evidence="2" type="ORF">GXM_02205</name>
</gene>
<reference evidence="2 3" key="1">
    <citation type="submission" date="2019-10" db="EMBL/GenBank/DDBJ databases">
        <title>Genomic and transcriptomic insights into the perfect genentic adaptation of a filamentous nitrogen-fixing cyanobacterium to rice fields.</title>
        <authorList>
            <person name="Chen Z."/>
        </authorList>
    </citation>
    <scope>NUCLEOTIDE SEQUENCE [LARGE SCALE GENOMIC DNA]</scope>
    <source>
        <strain evidence="2">CCNUC1</strain>
    </source>
</reference>
<dbReference type="RefSeq" id="WP_152588759.1">
    <property type="nucleotide sequence ID" value="NZ_CP045226.1"/>
</dbReference>
<accession>A0A5P8VWG9</accession>
<organism evidence="2 3">
    <name type="scientific">Nostoc sphaeroides CCNUC1</name>
    <dbReference type="NCBI Taxonomy" id="2653204"/>
    <lineage>
        <taxon>Bacteria</taxon>
        <taxon>Bacillati</taxon>
        <taxon>Cyanobacteriota</taxon>
        <taxon>Cyanophyceae</taxon>
        <taxon>Nostocales</taxon>
        <taxon>Nostocaceae</taxon>
        <taxon>Nostoc</taxon>
    </lineage>
</organism>
<dbReference type="InterPro" id="IPR041049">
    <property type="entry name" value="DUF5615"/>
</dbReference>